<name>A0ABU3YBJ4_9SPHN</name>
<evidence type="ECO:0000313" key="2">
    <source>
        <dbReference type="EMBL" id="MDV3458642.1"/>
    </source>
</evidence>
<feature type="signal peptide" evidence="1">
    <location>
        <begin position="1"/>
        <end position="20"/>
    </location>
</feature>
<proteinExistence type="predicted"/>
<dbReference type="RefSeq" id="WP_317227821.1">
    <property type="nucleotide sequence ID" value="NZ_JAWJEJ010000002.1"/>
</dbReference>
<reference evidence="2 3" key="1">
    <citation type="submission" date="2023-10" db="EMBL/GenBank/DDBJ databases">
        <title>Sphingomonas sp. HF-S4 16S ribosomal RNA gene Genome sequencing and assembly.</title>
        <authorList>
            <person name="Lee H."/>
        </authorList>
    </citation>
    <scope>NUCLEOTIDE SEQUENCE [LARGE SCALE GENOMIC DNA]</scope>
    <source>
        <strain evidence="2 3">HF-S4</strain>
    </source>
</reference>
<protein>
    <submittedName>
        <fullName evidence="2">DUF1579 domain-containing protein</fullName>
    </submittedName>
</protein>
<dbReference type="EMBL" id="JAWJEJ010000002">
    <property type="protein sequence ID" value="MDV3458642.1"/>
    <property type="molecule type" value="Genomic_DNA"/>
</dbReference>
<keyword evidence="3" id="KW-1185">Reference proteome</keyword>
<evidence type="ECO:0000256" key="1">
    <source>
        <dbReference type="SAM" id="SignalP"/>
    </source>
</evidence>
<sequence>MKTIIVAGLLALAFPVAVQAQPTDTAAIAAQREAMAKLNWMHGTWRGPAVSQSPQGEHRVTQTERIGGFLDGTLTMMEGKGFNPDGSVGFNALGVVSYDAQAKSYWLTSWALGHGGKFPFRLTDTGYVWEIPAGPQTIRYTATLASGVWTEVGDYITAGQAPVRFFTMTLTRTGDTDWPAGGNVTKP</sequence>
<keyword evidence="1" id="KW-0732">Signal</keyword>
<gene>
    <name evidence="2" type="ORF">RZN05_16710</name>
</gene>
<dbReference type="Proteomes" id="UP001273531">
    <property type="component" value="Unassembled WGS sequence"/>
</dbReference>
<feature type="chain" id="PRO_5045096633" evidence="1">
    <location>
        <begin position="21"/>
        <end position="187"/>
    </location>
</feature>
<organism evidence="2 3">
    <name type="scientific">Sphingomonas agrestis</name>
    <dbReference type="NCBI Taxonomy" id="3080540"/>
    <lineage>
        <taxon>Bacteria</taxon>
        <taxon>Pseudomonadati</taxon>
        <taxon>Pseudomonadota</taxon>
        <taxon>Alphaproteobacteria</taxon>
        <taxon>Sphingomonadales</taxon>
        <taxon>Sphingomonadaceae</taxon>
        <taxon>Sphingomonas</taxon>
    </lineage>
</organism>
<evidence type="ECO:0000313" key="3">
    <source>
        <dbReference type="Proteomes" id="UP001273531"/>
    </source>
</evidence>
<comment type="caution">
    <text evidence="2">The sequence shown here is derived from an EMBL/GenBank/DDBJ whole genome shotgun (WGS) entry which is preliminary data.</text>
</comment>
<accession>A0ABU3YBJ4</accession>